<dbReference type="EMBL" id="LT960611">
    <property type="protein sequence ID" value="SON48715.1"/>
    <property type="molecule type" value="Genomic_DNA"/>
</dbReference>
<protein>
    <submittedName>
        <fullName evidence="1">Uncharacterized protein</fullName>
    </submittedName>
</protein>
<gene>
    <name evidence="1" type="ORF">VTAP4600_A0736</name>
</gene>
<dbReference type="KEGG" id="vta:A0736"/>
<reference evidence="1 2" key="1">
    <citation type="submission" date="2017-10" db="EMBL/GenBank/DDBJ databases">
        <authorList>
            <person name="Banno H."/>
            <person name="Chua N.-H."/>
        </authorList>
    </citation>
    <scope>NUCLEOTIDE SEQUENCE [LARGE SCALE GENOMIC DNA]</scope>
    <source>
        <strain evidence="1">Vibrio tapetis CECT4600</strain>
    </source>
</reference>
<accession>A0A2N8Z9X7</accession>
<proteinExistence type="predicted"/>
<organism evidence="1 2">
    <name type="scientific">Vibrio tapetis subsp. tapetis</name>
    <dbReference type="NCBI Taxonomy" id="1671868"/>
    <lineage>
        <taxon>Bacteria</taxon>
        <taxon>Pseudomonadati</taxon>
        <taxon>Pseudomonadota</taxon>
        <taxon>Gammaproteobacteria</taxon>
        <taxon>Vibrionales</taxon>
        <taxon>Vibrionaceae</taxon>
        <taxon>Vibrio</taxon>
    </lineage>
</organism>
<keyword evidence="2" id="KW-1185">Reference proteome</keyword>
<dbReference type="AlphaFoldDB" id="A0A2N8Z9X7"/>
<name>A0A2N8Z9X7_9VIBR</name>
<dbReference type="Proteomes" id="UP000235828">
    <property type="component" value="Chromosome A"/>
</dbReference>
<sequence>MPTINPLFKLKPQDFFSIYKPLRTTFTTNEFIKTIQETLDIEVTAKQVDDYLGCLGFTSFGDSGNQYSKSSVVGRNTERCLLRRNTMTMKSS</sequence>
<evidence type="ECO:0000313" key="2">
    <source>
        <dbReference type="Proteomes" id="UP000235828"/>
    </source>
</evidence>
<evidence type="ECO:0000313" key="1">
    <source>
        <dbReference type="EMBL" id="SON48715.1"/>
    </source>
</evidence>
<dbReference type="RefSeq" id="WP_102521514.1">
    <property type="nucleotide sequence ID" value="NZ_LT960611.1"/>
</dbReference>